<gene>
    <name evidence="1" type="ORF">SAMN05444411_101349</name>
</gene>
<evidence type="ECO:0000313" key="1">
    <source>
        <dbReference type="EMBL" id="SDW24619.1"/>
    </source>
</evidence>
<name>A0A1H2S0Z2_9FLAO</name>
<keyword evidence="2" id="KW-1185">Reference proteome</keyword>
<accession>A0A1H2S0Z2</accession>
<reference evidence="1 2" key="1">
    <citation type="submission" date="2016-10" db="EMBL/GenBank/DDBJ databases">
        <authorList>
            <person name="de Groot N.N."/>
        </authorList>
    </citation>
    <scope>NUCLEOTIDE SEQUENCE [LARGE SCALE GENOMIC DNA]</scope>
    <source>
        <strain evidence="1 2">DSM 24956</strain>
    </source>
</reference>
<evidence type="ECO:0000313" key="2">
    <source>
        <dbReference type="Proteomes" id="UP000199595"/>
    </source>
</evidence>
<dbReference type="AlphaFoldDB" id="A0A1H2S0Z2"/>
<protein>
    <submittedName>
        <fullName evidence="1">Uncharacterized protein</fullName>
    </submittedName>
</protein>
<dbReference type="STRING" id="762486.SAMN05444411_101349"/>
<proteinExistence type="predicted"/>
<dbReference type="Proteomes" id="UP000199595">
    <property type="component" value="Unassembled WGS sequence"/>
</dbReference>
<organism evidence="1 2">
    <name type="scientific">Lutibacter oricola</name>
    <dbReference type="NCBI Taxonomy" id="762486"/>
    <lineage>
        <taxon>Bacteria</taxon>
        <taxon>Pseudomonadati</taxon>
        <taxon>Bacteroidota</taxon>
        <taxon>Flavobacteriia</taxon>
        <taxon>Flavobacteriales</taxon>
        <taxon>Flavobacteriaceae</taxon>
        <taxon>Lutibacter</taxon>
    </lineage>
</organism>
<dbReference type="EMBL" id="FNNJ01000001">
    <property type="protein sequence ID" value="SDW24619.1"/>
    <property type="molecule type" value="Genomic_DNA"/>
</dbReference>
<sequence length="41" mass="4578">MNNGINKKQLLIAVVVFLGSFVLAREFFANSESIKTFLFGN</sequence>